<dbReference type="InterPro" id="IPR000983">
    <property type="entry name" value="Bac_GSPG_pilin"/>
</dbReference>
<dbReference type="InterPro" id="IPR045584">
    <property type="entry name" value="Pilin-like"/>
</dbReference>
<evidence type="ECO:0000256" key="6">
    <source>
        <dbReference type="ARBA" id="ARBA00022519"/>
    </source>
</evidence>
<protein>
    <recommendedName>
        <fullName evidence="3">Type II secretion system core protein G</fullName>
    </recommendedName>
</protein>
<feature type="transmembrane region" description="Helical" evidence="10">
    <location>
        <begin position="21"/>
        <end position="39"/>
    </location>
</feature>
<dbReference type="NCBIfam" id="TIGR01710">
    <property type="entry name" value="typeII_sec_gspG"/>
    <property type="match status" value="1"/>
</dbReference>
<dbReference type="GO" id="GO:0015627">
    <property type="term" value="C:type II protein secretion system complex"/>
    <property type="evidence" value="ECO:0007669"/>
    <property type="project" value="InterPro"/>
</dbReference>
<evidence type="ECO:0000256" key="2">
    <source>
        <dbReference type="ARBA" id="ARBA00009984"/>
    </source>
</evidence>
<evidence type="ECO:0000256" key="4">
    <source>
        <dbReference type="ARBA" id="ARBA00022475"/>
    </source>
</evidence>
<feature type="non-terminal residue" evidence="12">
    <location>
        <position position="144"/>
    </location>
</feature>
<comment type="similarity">
    <text evidence="2">Belongs to the GSP G family.</text>
</comment>
<dbReference type="GO" id="GO:0005886">
    <property type="term" value="C:plasma membrane"/>
    <property type="evidence" value="ECO:0007669"/>
    <property type="project" value="UniProtKB-SubCell"/>
</dbReference>
<name>A0A381VVF1_9ZZZZ</name>
<dbReference type="PRINTS" id="PR00813">
    <property type="entry name" value="BCTERIALGSPG"/>
</dbReference>
<sequence>MQLDISKIRRNAGTRQKGFTLVEMLLVLVILATLAAVVVPKFAGRSKQAKVTAAKSQISNLEIAIDSFEIDMGYFPKAGNDLRDLVEEPNSNNVQDWQGPYLKKGIPRDPWGSEYVYNYPGKMNIGSYDISSGGPDMKTGTEDD</sequence>
<dbReference type="AlphaFoldDB" id="A0A381VVF1"/>
<evidence type="ECO:0000256" key="10">
    <source>
        <dbReference type="SAM" id="Phobius"/>
    </source>
</evidence>
<keyword evidence="8 10" id="KW-1133">Transmembrane helix</keyword>
<dbReference type="EMBL" id="UINC01009901">
    <property type="protein sequence ID" value="SVA44260.1"/>
    <property type="molecule type" value="Genomic_DNA"/>
</dbReference>
<dbReference type="NCBIfam" id="TIGR02532">
    <property type="entry name" value="IV_pilin_GFxxxE"/>
    <property type="match status" value="1"/>
</dbReference>
<dbReference type="PROSITE" id="PS00409">
    <property type="entry name" value="PROKAR_NTER_METHYL"/>
    <property type="match status" value="1"/>
</dbReference>
<accession>A0A381VVF1</accession>
<evidence type="ECO:0000256" key="3">
    <source>
        <dbReference type="ARBA" id="ARBA00020042"/>
    </source>
</evidence>
<proteinExistence type="inferred from homology"/>
<dbReference type="SUPFAM" id="SSF54523">
    <property type="entry name" value="Pili subunits"/>
    <property type="match status" value="1"/>
</dbReference>
<gene>
    <name evidence="12" type="ORF">METZ01_LOCUS97114</name>
</gene>
<dbReference type="InterPro" id="IPR010054">
    <property type="entry name" value="Type2_sec_GspG"/>
</dbReference>
<evidence type="ECO:0000313" key="12">
    <source>
        <dbReference type="EMBL" id="SVA44260.1"/>
    </source>
</evidence>
<dbReference type="PANTHER" id="PTHR30093:SF44">
    <property type="entry name" value="TYPE II SECRETION SYSTEM CORE PROTEIN G"/>
    <property type="match status" value="1"/>
</dbReference>
<keyword evidence="7 10" id="KW-0812">Transmembrane</keyword>
<evidence type="ECO:0000259" key="11">
    <source>
        <dbReference type="Pfam" id="PF08334"/>
    </source>
</evidence>
<dbReference type="InterPro" id="IPR012902">
    <property type="entry name" value="N_methyl_site"/>
</dbReference>
<keyword evidence="5" id="KW-0488">Methylation</keyword>
<keyword evidence="4" id="KW-1003">Cell membrane</keyword>
<dbReference type="InterPro" id="IPR013545">
    <property type="entry name" value="T2SS_protein-GspG_C"/>
</dbReference>
<dbReference type="Pfam" id="PF07963">
    <property type="entry name" value="N_methyl"/>
    <property type="match status" value="1"/>
</dbReference>
<evidence type="ECO:0000256" key="1">
    <source>
        <dbReference type="ARBA" id="ARBA00004377"/>
    </source>
</evidence>
<dbReference type="Pfam" id="PF08334">
    <property type="entry name" value="T2SSG"/>
    <property type="match status" value="1"/>
</dbReference>
<reference evidence="12" key="1">
    <citation type="submission" date="2018-05" db="EMBL/GenBank/DDBJ databases">
        <authorList>
            <person name="Lanie J.A."/>
            <person name="Ng W.-L."/>
            <person name="Kazmierczak K.M."/>
            <person name="Andrzejewski T.M."/>
            <person name="Davidsen T.M."/>
            <person name="Wayne K.J."/>
            <person name="Tettelin H."/>
            <person name="Glass J.I."/>
            <person name="Rusch D."/>
            <person name="Podicherti R."/>
            <person name="Tsui H.-C.T."/>
            <person name="Winkler M.E."/>
        </authorList>
    </citation>
    <scope>NUCLEOTIDE SEQUENCE</scope>
</reference>
<dbReference type="GO" id="GO:0015628">
    <property type="term" value="P:protein secretion by the type II secretion system"/>
    <property type="evidence" value="ECO:0007669"/>
    <property type="project" value="InterPro"/>
</dbReference>
<keyword evidence="9 10" id="KW-0472">Membrane</keyword>
<evidence type="ECO:0000256" key="8">
    <source>
        <dbReference type="ARBA" id="ARBA00022989"/>
    </source>
</evidence>
<keyword evidence="6" id="KW-0997">Cell inner membrane</keyword>
<dbReference type="Gene3D" id="3.30.700.10">
    <property type="entry name" value="Glycoprotein, Type 4 Pilin"/>
    <property type="match status" value="1"/>
</dbReference>
<organism evidence="12">
    <name type="scientific">marine metagenome</name>
    <dbReference type="NCBI Taxonomy" id="408172"/>
    <lineage>
        <taxon>unclassified sequences</taxon>
        <taxon>metagenomes</taxon>
        <taxon>ecological metagenomes</taxon>
    </lineage>
</organism>
<evidence type="ECO:0000256" key="7">
    <source>
        <dbReference type="ARBA" id="ARBA00022692"/>
    </source>
</evidence>
<feature type="domain" description="Type II secretion system protein GspG C-terminal" evidence="11">
    <location>
        <begin position="43"/>
        <end position="143"/>
    </location>
</feature>
<comment type="subcellular location">
    <subcellularLocation>
        <location evidence="1">Cell inner membrane</location>
        <topology evidence="1">Single-pass membrane protein</topology>
    </subcellularLocation>
</comment>
<evidence type="ECO:0000256" key="5">
    <source>
        <dbReference type="ARBA" id="ARBA00022481"/>
    </source>
</evidence>
<dbReference type="PANTHER" id="PTHR30093">
    <property type="entry name" value="GENERAL SECRETION PATHWAY PROTEIN G"/>
    <property type="match status" value="1"/>
</dbReference>
<evidence type="ECO:0000256" key="9">
    <source>
        <dbReference type="ARBA" id="ARBA00023136"/>
    </source>
</evidence>